<dbReference type="Pfam" id="PF03747">
    <property type="entry name" value="ADP_ribosyl_GH"/>
    <property type="match status" value="1"/>
</dbReference>
<evidence type="ECO:0000313" key="3">
    <source>
        <dbReference type="Proteomes" id="UP000316882"/>
    </source>
</evidence>
<keyword evidence="2" id="KW-0378">Hydrolase</keyword>
<keyword evidence="1" id="KW-0479">Metal-binding</keyword>
<feature type="binding site" evidence="1">
    <location>
        <position position="54"/>
    </location>
    <ligand>
        <name>Mg(2+)</name>
        <dbReference type="ChEBI" id="CHEBI:18420"/>
        <label>1</label>
    </ligand>
</feature>
<dbReference type="InterPro" id="IPR036705">
    <property type="entry name" value="Ribosyl_crysJ1_sf"/>
</dbReference>
<protein>
    <submittedName>
        <fullName evidence="2">ADP-ribosylglycohydrolase</fullName>
    </submittedName>
</protein>
<dbReference type="AlphaFoldDB" id="A0A4Y3PF43"/>
<dbReference type="GO" id="GO:0016787">
    <property type="term" value="F:hydrolase activity"/>
    <property type="evidence" value="ECO:0007669"/>
    <property type="project" value="UniProtKB-KW"/>
</dbReference>
<keyword evidence="3" id="KW-1185">Reference proteome</keyword>
<gene>
    <name evidence="2" type="primary">draG</name>
    <name evidence="2" type="ORF">BPA01_00660</name>
</gene>
<feature type="binding site" evidence="1">
    <location>
        <position position="53"/>
    </location>
    <ligand>
        <name>Mg(2+)</name>
        <dbReference type="ChEBI" id="CHEBI:18420"/>
        <label>1</label>
    </ligand>
</feature>
<dbReference type="SUPFAM" id="SSF101478">
    <property type="entry name" value="ADP-ribosylglycohydrolase"/>
    <property type="match status" value="1"/>
</dbReference>
<reference evidence="2 3" key="1">
    <citation type="submission" date="2019-06" db="EMBL/GenBank/DDBJ databases">
        <title>Whole genome shotgun sequence of Brevibacillus parabrevis NBRC 12334.</title>
        <authorList>
            <person name="Hosoyama A."/>
            <person name="Uohara A."/>
            <person name="Ohji S."/>
            <person name="Ichikawa N."/>
        </authorList>
    </citation>
    <scope>NUCLEOTIDE SEQUENCE [LARGE SCALE GENOMIC DNA]</scope>
    <source>
        <strain evidence="2 3">NBRC 12334</strain>
    </source>
</reference>
<dbReference type="EMBL" id="BJMH01000001">
    <property type="protein sequence ID" value="GEB30486.1"/>
    <property type="molecule type" value="Genomic_DNA"/>
</dbReference>
<dbReference type="GO" id="GO:0046872">
    <property type="term" value="F:metal ion binding"/>
    <property type="evidence" value="ECO:0007669"/>
    <property type="project" value="UniProtKB-KW"/>
</dbReference>
<evidence type="ECO:0000313" key="2">
    <source>
        <dbReference type="EMBL" id="GEB30486.1"/>
    </source>
</evidence>
<dbReference type="PANTHER" id="PTHR16222">
    <property type="entry name" value="ADP-RIBOSYLGLYCOHYDROLASE"/>
    <property type="match status" value="1"/>
</dbReference>
<organism evidence="2 3">
    <name type="scientific">Brevibacillus parabrevis</name>
    <dbReference type="NCBI Taxonomy" id="54914"/>
    <lineage>
        <taxon>Bacteria</taxon>
        <taxon>Bacillati</taxon>
        <taxon>Bacillota</taxon>
        <taxon>Bacilli</taxon>
        <taxon>Bacillales</taxon>
        <taxon>Paenibacillaceae</taxon>
        <taxon>Brevibacillus</taxon>
    </lineage>
</organism>
<sequence>MELRERYAGSLLGLAIGDALGATLEFRKPGTFEPLTEMIGGGPFDLQPGQWTDDTSMALCLAESLSETGRFDPEDQMNRYLAWYRKGYMSCKDHCFDIGNATKEALWRYEQTGQPYSGSTDPRTAGNGSIMRLAPVALFFAGEPRQAIDMCAQSSRTTHAAAQAVDGCRFLGALLLGALQGVPKDQLLAGAYSPVENLWAEEPLDPGIARVALGSYKGKAETEIKGSGYVVESLEAALWAFCTTDTFEAGLFRAVNLGDDADTTGAVYGQLAGAYYGVEALPKRMLDLLAKRELIEQMADKLLDRRAN</sequence>
<dbReference type="RefSeq" id="WP_122962784.1">
    <property type="nucleotide sequence ID" value="NZ_BJMH01000001.1"/>
</dbReference>
<comment type="caution">
    <text evidence="2">The sequence shown here is derived from an EMBL/GenBank/DDBJ whole genome shotgun (WGS) entry which is preliminary data.</text>
</comment>
<dbReference type="Proteomes" id="UP000316882">
    <property type="component" value="Unassembled WGS sequence"/>
</dbReference>
<proteinExistence type="predicted"/>
<dbReference type="InterPro" id="IPR050792">
    <property type="entry name" value="ADP-ribosylglycohydrolase"/>
</dbReference>
<dbReference type="InterPro" id="IPR005502">
    <property type="entry name" value="Ribosyl_crysJ1"/>
</dbReference>
<feature type="binding site" evidence="1">
    <location>
        <position position="263"/>
    </location>
    <ligand>
        <name>Mg(2+)</name>
        <dbReference type="ChEBI" id="CHEBI:18420"/>
        <label>1</label>
    </ligand>
</feature>
<feature type="binding site" evidence="1">
    <location>
        <position position="260"/>
    </location>
    <ligand>
        <name>Mg(2+)</name>
        <dbReference type="ChEBI" id="CHEBI:18420"/>
        <label>1</label>
    </ligand>
</feature>
<comment type="cofactor">
    <cofactor evidence="1">
        <name>Mg(2+)</name>
        <dbReference type="ChEBI" id="CHEBI:18420"/>
    </cofactor>
    <text evidence="1">Binds 2 magnesium ions per subunit.</text>
</comment>
<dbReference type="Gene3D" id="1.10.4080.10">
    <property type="entry name" value="ADP-ribosylation/Crystallin J1"/>
    <property type="match status" value="1"/>
</dbReference>
<feature type="binding site" evidence="1">
    <location>
        <position position="52"/>
    </location>
    <ligand>
        <name>Mg(2+)</name>
        <dbReference type="ChEBI" id="CHEBI:18420"/>
        <label>1</label>
    </ligand>
</feature>
<name>A0A4Y3PF43_BREPA</name>
<evidence type="ECO:0000256" key="1">
    <source>
        <dbReference type="PIRSR" id="PIRSR605502-1"/>
    </source>
</evidence>
<feature type="binding site" evidence="1">
    <location>
        <position position="262"/>
    </location>
    <ligand>
        <name>Mg(2+)</name>
        <dbReference type="ChEBI" id="CHEBI:18420"/>
        <label>1</label>
    </ligand>
</feature>
<keyword evidence="1" id="KW-0460">Magnesium</keyword>
<dbReference type="PANTHER" id="PTHR16222:SF12">
    <property type="entry name" value="ADP-RIBOSYLGLYCOHYDROLASE-RELATED"/>
    <property type="match status" value="1"/>
</dbReference>
<accession>A0A4Y3PF43</accession>